<evidence type="ECO:0008006" key="4">
    <source>
        <dbReference type="Google" id="ProtNLM"/>
    </source>
</evidence>
<gene>
    <name evidence="2" type="ORF">CEK71_09820</name>
</gene>
<feature type="signal peptide" evidence="1">
    <location>
        <begin position="1"/>
        <end position="20"/>
    </location>
</feature>
<dbReference type="OrthoDB" id="6078119at2"/>
<keyword evidence="1" id="KW-0732">Signal</keyword>
<dbReference type="PROSITE" id="PS51257">
    <property type="entry name" value="PROKAR_LIPOPROTEIN"/>
    <property type="match status" value="1"/>
</dbReference>
<name>A0A1Z4BYL8_9GAMM</name>
<dbReference type="EMBL" id="CP022129">
    <property type="protein sequence ID" value="ASF46352.1"/>
    <property type="molecule type" value="Genomic_DNA"/>
</dbReference>
<feature type="chain" id="PRO_5013255525" description="Lipoprotein" evidence="1">
    <location>
        <begin position="21"/>
        <end position="144"/>
    </location>
</feature>
<organism evidence="2 3">
    <name type="scientific">Methylovulum psychrotolerans</name>
    <dbReference type="NCBI Taxonomy" id="1704499"/>
    <lineage>
        <taxon>Bacteria</taxon>
        <taxon>Pseudomonadati</taxon>
        <taxon>Pseudomonadota</taxon>
        <taxon>Gammaproteobacteria</taxon>
        <taxon>Methylococcales</taxon>
        <taxon>Methylococcaceae</taxon>
        <taxon>Methylovulum</taxon>
    </lineage>
</organism>
<dbReference type="AlphaFoldDB" id="A0A1Z4BYL8"/>
<dbReference type="RefSeq" id="WP_088619224.1">
    <property type="nucleotide sequence ID" value="NZ_CP022129.1"/>
</dbReference>
<evidence type="ECO:0000256" key="1">
    <source>
        <dbReference type="SAM" id="SignalP"/>
    </source>
</evidence>
<keyword evidence="3" id="KW-1185">Reference proteome</keyword>
<dbReference type="Proteomes" id="UP000197019">
    <property type="component" value="Chromosome"/>
</dbReference>
<proteinExistence type="predicted"/>
<evidence type="ECO:0000313" key="3">
    <source>
        <dbReference type="Proteomes" id="UP000197019"/>
    </source>
</evidence>
<accession>A0A1Z4BYL8</accession>
<reference evidence="2 3" key="1">
    <citation type="submission" date="2017-06" db="EMBL/GenBank/DDBJ databases">
        <title>Genome Sequencing of the methanotroph Methylovulum psychrotolerants str. HV10-M2 isolated from a high-altitude environment.</title>
        <authorList>
            <person name="Mateos-Rivera A."/>
        </authorList>
    </citation>
    <scope>NUCLEOTIDE SEQUENCE [LARGE SCALE GENOMIC DNA]</scope>
    <source>
        <strain evidence="2 3">HV10_M2</strain>
    </source>
</reference>
<sequence>MKRFLILFLLLMVAACSNKPGDSEIQSQVLPLLATASTKDIADIKNLRKTNGYETDGNTYTIDIAYDLVFKVNYADLAKTSMPKDTPDGLIEGLQSVITGFNLLGLNVTYGNFKAGDRFVKQDHLTFIKTENGWMLTEPPESPL</sequence>
<protein>
    <recommendedName>
        <fullName evidence="4">Lipoprotein</fullName>
    </recommendedName>
</protein>
<evidence type="ECO:0000313" key="2">
    <source>
        <dbReference type="EMBL" id="ASF46352.1"/>
    </source>
</evidence>
<dbReference type="KEGG" id="mpsy:CEK71_09820"/>